<protein>
    <submittedName>
        <fullName evidence="1">Uncharacterized protein</fullName>
    </submittedName>
</protein>
<dbReference type="Proteomes" id="UP000199627">
    <property type="component" value="Unassembled WGS sequence"/>
</dbReference>
<dbReference type="OrthoDB" id="1439845at2"/>
<proteinExistence type="predicted"/>
<gene>
    <name evidence="1" type="ORF">SAMN05421664_0629</name>
</gene>
<evidence type="ECO:0000313" key="2">
    <source>
        <dbReference type="Proteomes" id="UP000199627"/>
    </source>
</evidence>
<evidence type="ECO:0000313" key="1">
    <source>
        <dbReference type="EMBL" id="SDQ12664.1"/>
    </source>
</evidence>
<dbReference type="AlphaFoldDB" id="A0A1H0YBT4"/>
<reference evidence="2" key="1">
    <citation type="submission" date="2016-10" db="EMBL/GenBank/DDBJ databases">
        <authorList>
            <person name="Varghese N."/>
            <person name="Submissions S."/>
        </authorList>
    </citation>
    <scope>NUCLEOTIDE SEQUENCE [LARGE SCALE GENOMIC DNA]</scope>
    <source>
        <strain evidence="2">DSM 17072</strain>
    </source>
</reference>
<sequence>MKKLTFLLFISVSVSVFGQSVDKIIKDFDGDSKKDTVRIDNDANILICLLSTQKYKKIQSGKIQKLNFGNMLVSTKKGFEFWNDFDRSGFKCVFEYDPKAKKMQLVQMRRVDDILKYDYGEKAIGKSSINLLTNEYVGDFYKVVKGKLQKIPTIKTKMVFPKTYLDTFSDSLCFDYEAKCLALYKKNGG</sequence>
<organism evidence="1 2">
    <name type="scientific">Chryseobacterium soldanellicola</name>
    <dbReference type="NCBI Taxonomy" id="311333"/>
    <lineage>
        <taxon>Bacteria</taxon>
        <taxon>Pseudomonadati</taxon>
        <taxon>Bacteroidota</taxon>
        <taxon>Flavobacteriia</taxon>
        <taxon>Flavobacteriales</taxon>
        <taxon>Weeksellaceae</taxon>
        <taxon>Chryseobacterium group</taxon>
        <taxon>Chryseobacterium</taxon>
    </lineage>
</organism>
<name>A0A1H0YBT4_9FLAO</name>
<dbReference type="EMBL" id="FNKL01000001">
    <property type="protein sequence ID" value="SDQ12664.1"/>
    <property type="molecule type" value="Genomic_DNA"/>
</dbReference>
<keyword evidence="2" id="KW-1185">Reference proteome</keyword>
<accession>A0A1H0YBT4</accession>
<dbReference type="STRING" id="311333.SAMN05421664_0629"/>
<dbReference type="RefSeq" id="WP_089753517.1">
    <property type="nucleotide sequence ID" value="NZ_FNKL01000001.1"/>
</dbReference>